<organism evidence="3 4">
    <name type="scientific">Ruegeria halocynthiae</name>
    <dbReference type="NCBI Taxonomy" id="985054"/>
    <lineage>
        <taxon>Bacteria</taxon>
        <taxon>Pseudomonadati</taxon>
        <taxon>Pseudomonadota</taxon>
        <taxon>Alphaproteobacteria</taxon>
        <taxon>Rhodobacterales</taxon>
        <taxon>Roseobacteraceae</taxon>
        <taxon>Ruegeria</taxon>
    </lineage>
</organism>
<keyword evidence="4" id="KW-1185">Reference proteome</keyword>
<keyword evidence="1" id="KW-0812">Transmembrane</keyword>
<evidence type="ECO:0000313" key="3">
    <source>
        <dbReference type="EMBL" id="SDX72385.1"/>
    </source>
</evidence>
<gene>
    <name evidence="3" type="ORF">SAMN05444358_1109</name>
</gene>
<dbReference type="PANTHER" id="PTHR37834:SF2">
    <property type="entry name" value="ESTERASE, SGNH HYDROLASE-TYPE"/>
    <property type="match status" value="1"/>
</dbReference>
<name>A0A1H3E117_9RHOB</name>
<dbReference type="InterPro" id="IPR040794">
    <property type="entry name" value="CE2_N"/>
</dbReference>
<keyword evidence="1" id="KW-0472">Membrane</keyword>
<dbReference type="InterPro" id="IPR037461">
    <property type="entry name" value="CtCE2-like_dom"/>
</dbReference>
<evidence type="ECO:0000256" key="1">
    <source>
        <dbReference type="SAM" id="Phobius"/>
    </source>
</evidence>
<proteinExistence type="predicted"/>
<reference evidence="4" key="1">
    <citation type="submission" date="2016-10" db="EMBL/GenBank/DDBJ databases">
        <authorList>
            <person name="Varghese N."/>
            <person name="Submissions S."/>
        </authorList>
    </citation>
    <scope>NUCLEOTIDE SEQUENCE [LARGE SCALE GENOMIC DNA]</scope>
    <source>
        <strain evidence="4">DSM 27839</strain>
    </source>
</reference>
<dbReference type="Pfam" id="PF00657">
    <property type="entry name" value="Lipase_GDSL"/>
    <property type="match status" value="1"/>
</dbReference>
<sequence>MPFAKPEKAEISAKSEKIVASSIKLIITLSIVAIIGLIGWYKFDDGANFDTQISSEYEWHVLQPSPEFEKQFEAALVDPHIVFGDKNLSQLDAMVIGRVTPIWAMEHTHGIGVRHQWPAVYAIARFSGEKISLVFDDSVNRYRITIDEDVGSALVVDRPGGKAVEITGLGPGVHSIRLDKISESFDKTGDFLGFFVTLGNDMPPTRQKERQIEFIGDSDTVGYGNVSSRRECSGRDVHLLTDTQLAFGPLVARHFQADYQIMAVSGSGVVRNAGGVDPGNTMVDRYNRLLEEDETTELAESWSPQVVAFALGSNDFSTPLGAEEAWPDQEALSIDFVARYVQFANRVRLRYPGALIIFFVFEGYGSEYLDAHQQVLNVLRANGDEKVAMVNLPKIEKLGCHWHPSQKDHHLMADKIIQFMQMQPAVW</sequence>
<evidence type="ECO:0000259" key="2">
    <source>
        <dbReference type="Pfam" id="PF17996"/>
    </source>
</evidence>
<dbReference type="Gene3D" id="2.60.120.260">
    <property type="entry name" value="Galactose-binding domain-like"/>
    <property type="match status" value="1"/>
</dbReference>
<dbReference type="Pfam" id="PF17996">
    <property type="entry name" value="CE2_N"/>
    <property type="match status" value="1"/>
</dbReference>
<dbReference type="EMBL" id="FNNP01000010">
    <property type="protein sequence ID" value="SDX72385.1"/>
    <property type="molecule type" value="Genomic_DNA"/>
</dbReference>
<dbReference type="SUPFAM" id="SSF52266">
    <property type="entry name" value="SGNH hydrolase"/>
    <property type="match status" value="1"/>
</dbReference>
<evidence type="ECO:0000313" key="4">
    <source>
        <dbReference type="Proteomes" id="UP000183400"/>
    </source>
</evidence>
<protein>
    <submittedName>
        <fullName evidence="3">Lysophospholipase L1</fullName>
    </submittedName>
</protein>
<feature type="domain" description="Carbohydrate esterase 2 N-terminal" evidence="2">
    <location>
        <begin position="112"/>
        <end position="201"/>
    </location>
</feature>
<dbReference type="Proteomes" id="UP000183400">
    <property type="component" value="Unassembled WGS sequence"/>
</dbReference>
<feature type="transmembrane region" description="Helical" evidence="1">
    <location>
        <begin position="21"/>
        <end position="41"/>
    </location>
</feature>
<dbReference type="PANTHER" id="PTHR37834">
    <property type="entry name" value="GDSL-LIKE LIPASE/ACYLHYDROLASE DOMAIN PROTEIN (AFU_ORTHOLOGUE AFUA_2G00620)"/>
    <property type="match status" value="1"/>
</dbReference>
<dbReference type="InterPro" id="IPR001087">
    <property type="entry name" value="GDSL"/>
</dbReference>
<dbReference type="GO" id="GO:0052689">
    <property type="term" value="F:carboxylic ester hydrolase activity"/>
    <property type="evidence" value="ECO:0007669"/>
    <property type="project" value="InterPro"/>
</dbReference>
<dbReference type="CDD" id="cd01831">
    <property type="entry name" value="Endoglucanase_E_like"/>
    <property type="match status" value="1"/>
</dbReference>
<dbReference type="InterPro" id="IPR052762">
    <property type="entry name" value="PCW_deacetylase/CE"/>
</dbReference>
<dbReference type="AlphaFoldDB" id="A0A1H3E117"/>
<dbReference type="STRING" id="985054.SAMN05444358_1109"/>
<accession>A0A1H3E117</accession>
<dbReference type="InterPro" id="IPR036514">
    <property type="entry name" value="SGNH_hydro_sf"/>
</dbReference>
<dbReference type="Gene3D" id="3.40.50.1110">
    <property type="entry name" value="SGNH hydrolase"/>
    <property type="match status" value="1"/>
</dbReference>
<keyword evidence="1" id="KW-1133">Transmembrane helix</keyword>